<organism evidence="2 3">
    <name type="scientific">Saguinus oedipus</name>
    <name type="common">Cotton-top tamarin</name>
    <name type="synonym">Oedipomidas oedipus</name>
    <dbReference type="NCBI Taxonomy" id="9490"/>
    <lineage>
        <taxon>Eukaryota</taxon>
        <taxon>Metazoa</taxon>
        <taxon>Chordata</taxon>
        <taxon>Craniata</taxon>
        <taxon>Vertebrata</taxon>
        <taxon>Euteleostomi</taxon>
        <taxon>Mammalia</taxon>
        <taxon>Eutheria</taxon>
        <taxon>Euarchontoglires</taxon>
        <taxon>Primates</taxon>
        <taxon>Haplorrhini</taxon>
        <taxon>Platyrrhini</taxon>
        <taxon>Cebidae</taxon>
        <taxon>Callitrichinae</taxon>
        <taxon>Saguinus</taxon>
    </lineage>
</organism>
<evidence type="ECO:0000313" key="2">
    <source>
        <dbReference type="EMBL" id="KAK2095727.1"/>
    </source>
</evidence>
<feature type="region of interest" description="Disordered" evidence="1">
    <location>
        <begin position="1"/>
        <end position="62"/>
    </location>
</feature>
<gene>
    <name evidence="2" type="ORF">P7K49_027143</name>
</gene>
<comment type="caution">
    <text evidence="2">The sequence shown here is derived from an EMBL/GenBank/DDBJ whole genome shotgun (WGS) entry which is preliminary data.</text>
</comment>
<evidence type="ECO:0000313" key="3">
    <source>
        <dbReference type="Proteomes" id="UP001266305"/>
    </source>
</evidence>
<name>A0ABQ9UF61_SAGOE</name>
<accession>A0ABQ9UF61</accession>
<feature type="non-terminal residue" evidence="2">
    <location>
        <position position="1"/>
    </location>
</feature>
<protein>
    <submittedName>
        <fullName evidence="2">Uncharacterized protein</fullName>
    </submittedName>
</protein>
<keyword evidence="3" id="KW-1185">Reference proteome</keyword>
<reference evidence="2 3" key="1">
    <citation type="submission" date="2023-05" db="EMBL/GenBank/DDBJ databases">
        <title>B98-5 Cell Line De Novo Hybrid Assembly: An Optical Mapping Approach.</title>
        <authorList>
            <person name="Kananen K."/>
            <person name="Auerbach J.A."/>
            <person name="Kautto E."/>
            <person name="Blachly J.S."/>
        </authorList>
    </citation>
    <scope>NUCLEOTIDE SEQUENCE [LARGE SCALE GENOMIC DNA]</scope>
    <source>
        <strain evidence="2">B95-8</strain>
        <tissue evidence="2">Cell line</tissue>
    </source>
</reference>
<dbReference type="Proteomes" id="UP001266305">
    <property type="component" value="Unassembled WGS sequence"/>
</dbReference>
<evidence type="ECO:0000256" key="1">
    <source>
        <dbReference type="SAM" id="MobiDB-lite"/>
    </source>
</evidence>
<sequence>ESVRHCGPKKRRARGGRGACKRKRRASSSDSRVRGPRFGLSASGGSGGGWNNHSAKGDSQLL</sequence>
<proteinExistence type="predicted"/>
<dbReference type="EMBL" id="JASSZA010000013">
    <property type="protein sequence ID" value="KAK2095727.1"/>
    <property type="molecule type" value="Genomic_DNA"/>
</dbReference>
<feature type="non-terminal residue" evidence="2">
    <location>
        <position position="62"/>
    </location>
</feature>
<feature type="compositionally biased region" description="Basic residues" evidence="1">
    <location>
        <begin position="1"/>
        <end position="26"/>
    </location>
</feature>